<protein>
    <submittedName>
        <fullName evidence="2">Uncharacterized protein</fullName>
    </submittedName>
</protein>
<evidence type="ECO:0000313" key="3">
    <source>
        <dbReference type="Proteomes" id="UP000664521"/>
    </source>
</evidence>
<dbReference type="Proteomes" id="UP000664521">
    <property type="component" value="Unassembled WGS sequence"/>
</dbReference>
<comment type="caution">
    <text evidence="2">The sequence shown here is derived from an EMBL/GenBank/DDBJ whole genome shotgun (WGS) entry which is preliminary data.</text>
</comment>
<dbReference type="OrthoDB" id="5319597at2759"/>
<reference evidence="2" key="1">
    <citation type="submission" date="2021-03" db="EMBL/GenBank/DDBJ databases">
        <authorList>
            <person name="Tagirdzhanova G."/>
        </authorList>
    </citation>
    <scope>NUCLEOTIDE SEQUENCE</scope>
</reference>
<evidence type="ECO:0000256" key="1">
    <source>
        <dbReference type="SAM" id="SignalP"/>
    </source>
</evidence>
<accession>A0A8H3EWQ3</accession>
<proteinExistence type="predicted"/>
<name>A0A8H3EWQ3_9LECA</name>
<keyword evidence="1" id="KW-0732">Signal</keyword>
<organism evidence="2 3">
    <name type="scientific">Heterodermia speciosa</name>
    <dbReference type="NCBI Taxonomy" id="116794"/>
    <lineage>
        <taxon>Eukaryota</taxon>
        <taxon>Fungi</taxon>
        <taxon>Dikarya</taxon>
        <taxon>Ascomycota</taxon>
        <taxon>Pezizomycotina</taxon>
        <taxon>Lecanoromycetes</taxon>
        <taxon>OSLEUM clade</taxon>
        <taxon>Lecanoromycetidae</taxon>
        <taxon>Caliciales</taxon>
        <taxon>Physciaceae</taxon>
        <taxon>Heterodermia</taxon>
    </lineage>
</organism>
<feature type="signal peptide" evidence="1">
    <location>
        <begin position="1"/>
        <end position="19"/>
    </location>
</feature>
<keyword evidence="3" id="KW-1185">Reference proteome</keyword>
<feature type="chain" id="PRO_5034053361" evidence="1">
    <location>
        <begin position="20"/>
        <end position="257"/>
    </location>
</feature>
<dbReference type="EMBL" id="CAJPDS010000013">
    <property type="protein sequence ID" value="CAF9913842.1"/>
    <property type="molecule type" value="Genomic_DNA"/>
</dbReference>
<gene>
    <name evidence="2" type="ORF">HETSPECPRED_001675</name>
</gene>
<dbReference type="AlphaFoldDB" id="A0A8H3EWQ3"/>
<sequence length="257" mass="27194">MYALIAFISLCLLSPQTSAVSVTLRYGDDHPNPDFVNTAAQRCNNLRPGRCCQGRPLAFLAFLGVVPRPGDGDPPFRNFRVAEFTGLEPLDIASVWQPQGTTGGCSGVPRETTHGPGNWRYPAEGSADVVLTGASYIKLPTQLPKDPSSRAPMLEAQGILGLITGGGQYVTAKAGNSLLQQAARAALALQGGGSGGQRRRVRRRIRSKDKGVVFAQPPPGSVWPDLVIVNGTSYTEEGAGSPVYRSEDGKVLDFSGS</sequence>
<evidence type="ECO:0000313" key="2">
    <source>
        <dbReference type="EMBL" id="CAF9913842.1"/>
    </source>
</evidence>